<dbReference type="InterPro" id="IPR025577">
    <property type="entry name" value="FlxA"/>
</dbReference>
<dbReference type="AlphaFoldDB" id="A0A4U0Q8I4"/>
<sequence length="105" mass="11348">MDVGGVSSFGGAAALNVQGVQRGDRTAQLRTQLVQLQAQLAQAQQDRSQTEEQRNARVEQLKKQIEAIRQEIARAAQERAGDKETADTANSWRGVGPGGLIDDYA</sequence>
<feature type="region of interest" description="Disordered" evidence="1">
    <location>
        <begin position="40"/>
        <end position="59"/>
    </location>
</feature>
<proteinExistence type="predicted"/>
<evidence type="ECO:0000256" key="1">
    <source>
        <dbReference type="SAM" id="MobiDB-lite"/>
    </source>
</evidence>
<feature type="region of interest" description="Disordered" evidence="1">
    <location>
        <begin position="74"/>
        <end position="105"/>
    </location>
</feature>
<dbReference type="RefSeq" id="WP_136772067.1">
    <property type="nucleotide sequence ID" value="NZ_CP156074.1"/>
</dbReference>
<comment type="caution">
    <text evidence="2">The sequence shown here is derived from an EMBL/GenBank/DDBJ whole genome shotgun (WGS) entry which is preliminary data.</text>
</comment>
<keyword evidence="3" id="KW-1185">Reference proteome</keyword>
<dbReference type="Gene3D" id="1.20.1170.10">
    <property type="match status" value="1"/>
</dbReference>
<protein>
    <submittedName>
        <fullName evidence="2">Uncharacterized protein</fullName>
    </submittedName>
</protein>
<dbReference type="EMBL" id="SUMF01000002">
    <property type="protein sequence ID" value="TJZ77593.1"/>
    <property type="molecule type" value="Genomic_DNA"/>
</dbReference>
<feature type="compositionally biased region" description="Basic and acidic residues" evidence="1">
    <location>
        <begin position="48"/>
        <end position="59"/>
    </location>
</feature>
<evidence type="ECO:0000313" key="3">
    <source>
        <dbReference type="Proteomes" id="UP000310016"/>
    </source>
</evidence>
<feature type="compositionally biased region" description="Basic and acidic residues" evidence="1">
    <location>
        <begin position="74"/>
        <end position="86"/>
    </location>
</feature>
<dbReference type="Proteomes" id="UP000310016">
    <property type="component" value="Unassembled WGS sequence"/>
</dbReference>
<name>A0A4U0Q8I4_9NEIS</name>
<organism evidence="2 3">
    <name type="scientific">Chitiniphilus eburneus</name>
    <dbReference type="NCBI Taxonomy" id="2571148"/>
    <lineage>
        <taxon>Bacteria</taxon>
        <taxon>Pseudomonadati</taxon>
        <taxon>Pseudomonadota</taxon>
        <taxon>Betaproteobacteria</taxon>
        <taxon>Neisseriales</taxon>
        <taxon>Chitinibacteraceae</taxon>
        <taxon>Chitiniphilus</taxon>
    </lineage>
</organism>
<dbReference type="Pfam" id="PF14282">
    <property type="entry name" value="FlxA"/>
    <property type="match status" value="1"/>
</dbReference>
<evidence type="ECO:0000313" key="2">
    <source>
        <dbReference type="EMBL" id="TJZ77593.1"/>
    </source>
</evidence>
<gene>
    <name evidence="2" type="ORF">FAZ21_04520</name>
</gene>
<accession>A0A4U0Q8I4</accession>
<reference evidence="2 3" key="1">
    <citation type="submission" date="2019-04" db="EMBL/GenBank/DDBJ databases">
        <title>Chitiniphilus eburnea sp. nov., a novel chitinolytic bacterium isolated from aquaculture sludge.</title>
        <authorList>
            <person name="Sheng M."/>
        </authorList>
    </citation>
    <scope>NUCLEOTIDE SEQUENCE [LARGE SCALE GENOMIC DNA]</scope>
    <source>
        <strain evidence="2 3">HX-2-15</strain>
    </source>
</reference>